<dbReference type="EMBL" id="MU003506">
    <property type="protein sequence ID" value="KAF2471023.1"/>
    <property type="molecule type" value="Genomic_DNA"/>
</dbReference>
<reference evidence="1" key="1">
    <citation type="journal article" date="2020" name="Stud. Mycol.">
        <title>101 Dothideomycetes genomes: a test case for predicting lifestyles and emergence of pathogens.</title>
        <authorList>
            <person name="Haridas S."/>
            <person name="Albert R."/>
            <person name="Binder M."/>
            <person name="Bloem J."/>
            <person name="Labutti K."/>
            <person name="Salamov A."/>
            <person name="Andreopoulos B."/>
            <person name="Baker S."/>
            <person name="Barry K."/>
            <person name="Bills G."/>
            <person name="Bluhm B."/>
            <person name="Cannon C."/>
            <person name="Castanera R."/>
            <person name="Culley D."/>
            <person name="Daum C."/>
            <person name="Ezra D."/>
            <person name="Gonzalez J."/>
            <person name="Henrissat B."/>
            <person name="Kuo A."/>
            <person name="Liang C."/>
            <person name="Lipzen A."/>
            <person name="Lutzoni F."/>
            <person name="Magnuson J."/>
            <person name="Mondo S."/>
            <person name="Nolan M."/>
            <person name="Ohm R."/>
            <person name="Pangilinan J."/>
            <person name="Park H.-J."/>
            <person name="Ramirez L."/>
            <person name="Alfaro M."/>
            <person name="Sun H."/>
            <person name="Tritt A."/>
            <person name="Yoshinaga Y."/>
            <person name="Zwiers L.-H."/>
            <person name="Turgeon B."/>
            <person name="Goodwin S."/>
            <person name="Spatafora J."/>
            <person name="Crous P."/>
            <person name="Grigoriev I."/>
        </authorList>
    </citation>
    <scope>NUCLEOTIDE SEQUENCE</scope>
    <source>
        <strain evidence="1">ATCC 200398</strain>
    </source>
</reference>
<organism evidence="1 2">
    <name type="scientific">Lindgomyces ingoldianus</name>
    <dbReference type="NCBI Taxonomy" id="673940"/>
    <lineage>
        <taxon>Eukaryota</taxon>
        <taxon>Fungi</taxon>
        <taxon>Dikarya</taxon>
        <taxon>Ascomycota</taxon>
        <taxon>Pezizomycotina</taxon>
        <taxon>Dothideomycetes</taxon>
        <taxon>Pleosporomycetidae</taxon>
        <taxon>Pleosporales</taxon>
        <taxon>Lindgomycetaceae</taxon>
        <taxon>Lindgomyces</taxon>
    </lineage>
</organism>
<evidence type="ECO:0000313" key="1">
    <source>
        <dbReference type="EMBL" id="KAF2471023.1"/>
    </source>
</evidence>
<evidence type="ECO:0000313" key="2">
    <source>
        <dbReference type="Proteomes" id="UP000799755"/>
    </source>
</evidence>
<keyword evidence="2" id="KW-1185">Reference proteome</keyword>
<gene>
    <name evidence="1" type="ORF">BDR25DRAFT_354934</name>
</gene>
<comment type="caution">
    <text evidence="1">The sequence shown here is derived from an EMBL/GenBank/DDBJ whole genome shotgun (WGS) entry which is preliminary data.</text>
</comment>
<protein>
    <submittedName>
        <fullName evidence="1">Uncharacterized protein</fullName>
    </submittedName>
</protein>
<accession>A0ACB6QWR8</accession>
<name>A0ACB6QWR8_9PLEO</name>
<sequence>MKTVQIMNRRLDHIHREFVPERDSYYAPEHEAEEAYTRSQLVPQDSLVNGLASIEATVLMLSNSLSRTDLLPVGSAGWSSNLVTLWGITPERLAPNISQVWTSLLTFWREEWGAIAFPKNNNLDTFIILQMLKLDIHEEGGEGEIYATNVCHTPVKSILSPSSPTTPPHSVRRHQISIIVYMTDMKSIALRARLMIRNATMWRILSGNGKDSRSSMSTLGMNMRKKVGLRQAYLALVMLLILREMRLKHRLSIWRMSEVGDRGRYSAGMVGIGLSPVAMLCPPPIKACECKPQNIISEAKAKTATEIQENHRMIHLSKPAKDLQPHTAFTYECVTVAPLRHQVSLWG</sequence>
<dbReference type="Proteomes" id="UP000799755">
    <property type="component" value="Unassembled WGS sequence"/>
</dbReference>
<proteinExistence type="predicted"/>